<dbReference type="InterPro" id="IPR016181">
    <property type="entry name" value="Acyl_CoA_acyltransferase"/>
</dbReference>
<dbReference type="Proteomes" id="UP001172055">
    <property type="component" value="Unassembled WGS sequence"/>
</dbReference>
<evidence type="ECO:0000313" key="3">
    <source>
        <dbReference type="Proteomes" id="UP001172055"/>
    </source>
</evidence>
<evidence type="ECO:0000259" key="1">
    <source>
        <dbReference type="PROSITE" id="PS51186"/>
    </source>
</evidence>
<accession>A0ABT8N3G0</accession>
<keyword evidence="3" id="KW-1185">Reference proteome</keyword>
<dbReference type="PROSITE" id="PS51186">
    <property type="entry name" value="GNAT"/>
    <property type="match status" value="1"/>
</dbReference>
<dbReference type="EC" id="2.-.-.-" evidence="2"/>
<dbReference type="EMBL" id="JAUJWV010000001">
    <property type="protein sequence ID" value="MDN7242411.1"/>
    <property type="molecule type" value="Genomic_DNA"/>
</dbReference>
<reference evidence="2 3" key="1">
    <citation type="submission" date="2023-06" db="EMBL/GenBank/DDBJ databases">
        <title>Novel species in genus Planococcus.</title>
        <authorList>
            <person name="Ning S."/>
        </authorList>
    </citation>
    <scope>NUCLEOTIDE SEQUENCE [LARGE SCALE GENOMIC DNA]</scope>
    <source>
        <strain evidence="2 3">N028</strain>
    </source>
</reference>
<protein>
    <submittedName>
        <fullName evidence="2">GNAT family protein</fullName>
        <ecNumber evidence="2">2.-.-.-</ecNumber>
    </submittedName>
</protein>
<name>A0ABT8N3G0_9BACL</name>
<feature type="domain" description="N-acetyltransferase" evidence="1">
    <location>
        <begin position="11"/>
        <end position="176"/>
    </location>
</feature>
<proteinExistence type="predicted"/>
<dbReference type="InterPro" id="IPR000182">
    <property type="entry name" value="GNAT_dom"/>
</dbReference>
<gene>
    <name evidence="2" type="ORF">QWY14_11410</name>
</gene>
<organism evidence="2 3">
    <name type="scientific">Planococcus shixiaomingii</name>
    <dbReference type="NCBI Taxonomy" id="3058393"/>
    <lineage>
        <taxon>Bacteria</taxon>
        <taxon>Bacillati</taxon>
        <taxon>Bacillota</taxon>
        <taxon>Bacilli</taxon>
        <taxon>Bacillales</taxon>
        <taxon>Caryophanaceae</taxon>
        <taxon>Planococcus</taxon>
    </lineage>
</organism>
<dbReference type="GO" id="GO:0016740">
    <property type="term" value="F:transferase activity"/>
    <property type="evidence" value="ECO:0007669"/>
    <property type="project" value="UniProtKB-KW"/>
</dbReference>
<sequence length="187" mass="21396">MEFPTLETERIDLVQIGQQHVAPFFDIMSRDEVTKYYGMDSLMSPEEAVRIIGSFQTTFELNRGIRWGIVLKENGRFAGTIGLNNLNIHGKKAEVGYELHPDYWGKGLIREANEAVMEYAFTELDLFRIGAVTFPDNTASSSLLKKLGFMEEGRLRGYLYQRHQSHDALVFSLLKPEWLERTSKEGA</sequence>
<keyword evidence="2" id="KW-0808">Transferase</keyword>
<dbReference type="PANTHER" id="PTHR43792">
    <property type="entry name" value="GNAT FAMILY, PUTATIVE (AFU_ORTHOLOGUE AFUA_3G00765)-RELATED-RELATED"/>
    <property type="match status" value="1"/>
</dbReference>
<dbReference type="InterPro" id="IPR051531">
    <property type="entry name" value="N-acetyltransferase"/>
</dbReference>
<evidence type="ECO:0000313" key="2">
    <source>
        <dbReference type="EMBL" id="MDN7242411.1"/>
    </source>
</evidence>
<dbReference type="RefSeq" id="WP_300986446.1">
    <property type="nucleotide sequence ID" value="NZ_CP129236.1"/>
</dbReference>
<dbReference type="Gene3D" id="3.40.630.30">
    <property type="match status" value="1"/>
</dbReference>
<comment type="caution">
    <text evidence="2">The sequence shown here is derived from an EMBL/GenBank/DDBJ whole genome shotgun (WGS) entry which is preliminary data.</text>
</comment>
<dbReference type="Pfam" id="PF13302">
    <property type="entry name" value="Acetyltransf_3"/>
    <property type="match status" value="1"/>
</dbReference>
<dbReference type="PANTHER" id="PTHR43792:SF9">
    <property type="entry name" value="RIBOSOMAL-PROTEIN-ALANINE ACETYLTRANSFERASE"/>
    <property type="match status" value="1"/>
</dbReference>
<dbReference type="SUPFAM" id="SSF55729">
    <property type="entry name" value="Acyl-CoA N-acyltransferases (Nat)"/>
    <property type="match status" value="1"/>
</dbReference>